<dbReference type="PANTHER" id="PTHR42824">
    <property type="entry name" value="GLUTAMINE AMIDOTRANSFERASE"/>
    <property type="match status" value="1"/>
</dbReference>
<dbReference type="InterPro" id="IPR029055">
    <property type="entry name" value="Ntn_hydrolases_N"/>
</dbReference>
<dbReference type="Gene3D" id="3.60.20.10">
    <property type="entry name" value="Glutamine Phosphoribosylpyrophosphate, subunit 1, domain 1"/>
    <property type="match status" value="1"/>
</dbReference>
<reference evidence="5" key="1">
    <citation type="journal article" date="2020" name="bioRxiv">
        <title>A rank-normalized archaeal taxonomy based on genome phylogeny resolves widespread incomplete and uneven classifications.</title>
        <authorList>
            <person name="Rinke C."/>
            <person name="Chuvochina M."/>
            <person name="Mussig A.J."/>
            <person name="Chaumeil P.-A."/>
            <person name="Waite D.W."/>
            <person name="Whitman W.B."/>
            <person name="Parks D.H."/>
            <person name="Hugenholtz P."/>
        </authorList>
    </citation>
    <scope>NUCLEOTIDE SEQUENCE [LARGE SCALE GENOMIC DNA]</scope>
</reference>
<sequence>MCELLGMCFNQEVQPSFSLRGFRMRSERNPHGWGLAFYPDKSVQVYKEPVKSRKSIMAEIMEGYNLIRSSIIMSHVRTKSSGEISHKDTHPSRGSGTVENMYSPTMAP</sequence>
<comment type="caution">
    <text evidence="4">The sequence shown here is derived from an EMBL/GenBank/DDBJ whole genome shotgun (WGS) entry which is preliminary data.</text>
</comment>
<dbReference type="EMBL" id="DUHT01000011">
    <property type="protein sequence ID" value="HIH64238.1"/>
    <property type="molecule type" value="Genomic_DNA"/>
</dbReference>
<evidence type="ECO:0000313" key="4">
    <source>
        <dbReference type="EMBL" id="HIH64238.1"/>
    </source>
</evidence>
<dbReference type="SUPFAM" id="SSF56235">
    <property type="entry name" value="N-terminal nucleophile aminohydrolases (Ntn hydrolases)"/>
    <property type="match status" value="1"/>
</dbReference>
<protein>
    <submittedName>
        <fullName evidence="4">Class II glutamine amidotransferase</fullName>
    </submittedName>
</protein>
<feature type="domain" description="Glutamine amidotransferase type-2" evidence="3">
    <location>
        <begin position="2"/>
        <end position="108"/>
    </location>
</feature>
<accession>A0A7J4MU21</accession>
<evidence type="ECO:0000313" key="5">
    <source>
        <dbReference type="Proteomes" id="UP000538031"/>
    </source>
</evidence>
<organism evidence="4 5">
    <name type="scientific">Methanothermobacter thermautotrophicus</name>
    <name type="common">Methanobacterium thermoformicicum</name>
    <dbReference type="NCBI Taxonomy" id="145262"/>
    <lineage>
        <taxon>Archaea</taxon>
        <taxon>Methanobacteriati</taxon>
        <taxon>Methanobacteriota</taxon>
        <taxon>Methanomada group</taxon>
        <taxon>Methanobacteria</taxon>
        <taxon>Methanobacteriales</taxon>
        <taxon>Methanobacteriaceae</taxon>
        <taxon>Methanothermobacter</taxon>
    </lineage>
</organism>
<evidence type="ECO:0000259" key="3">
    <source>
        <dbReference type="PROSITE" id="PS51278"/>
    </source>
</evidence>
<feature type="region of interest" description="Disordered" evidence="2">
    <location>
        <begin position="78"/>
        <end position="108"/>
    </location>
</feature>
<dbReference type="Proteomes" id="UP000538031">
    <property type="component" value="Unassembled WGS sequence"/>
</dbReference>
<feature type="compositionally biased region" description="Polar residues" evidence="2">
    <location>
        <begin position="92"/>
        <end position="108"/>
    </location>
</feature>
<dbReference type="GO" id="GO:0016740">
    <property type="term" value="F:transferase activity"/>
    <property type="evidence" value="ECO:0007669"/>
    <property type="project" value="UniProtKB-KW"/>
</dbReference>
<keyword evidence="1 4" id="KW-0315">Glutamine amidotransferase</keyword>
<keyword evidence="4" id="KW-0808">Transferase</keyword>
<dbReference type="InterPro" id="IPR017932">
    <property type="entry name" value="GATase_2_dom"/>
</dbReference>
<evidence type="ECO:0000256" key="1">
    <source>
        <dbReference type="ARBA" id="ARBA00022962"/>
    </source>
</evidence>
<gene>
    <name evidence="4" type="ORF">HA285_01310</name>
</gene>
<proteinExistence type="predicted"/>
<dbReference type="PROSITE" id="PS51278">
    <property type="entry name" value="GATASE_TYPE_2"/>
    <property type="match status" value="1"/>
</dbReference>
<evidence type="ECO:0000256" key="2">
    <source>
        <dbReference type="SAM" id="MobiDB-lite"/>
    </source>
</evidence>
<dbReference type="AlphaFoldDB" id="A0A7J4MU21"/>
<dbReference type="PANTHER" id="PTHR42824:SF1">
    <property type="entry name" value="GLUTAMINE AMIDOTRANSFERASE YAFJ-RELATED"/>
    <property type="match status" value="1"/>
</dbReference>
<dbReference type="InterPro" id="IPR026869">
    <property type="entry name" value="EgtC-like"/>
</dbReference>
<dbReference type="Pfam" id="PF13230">
    <property type="entry name" value="GATase_4"/>
    <property type="match status" value="1"/>
</dbReference>
<name>A0A7J4MU21_METTF</name>